<name>M7ZA01_TRIUA</name>
<reference evidence="1" key="1">
    <citation type="journal article" date="2013" name="Nature">
        <title>Draft genome of the wheat A-genome progenitor Triticum urartu.</title>
        <authorList>
            <person name="Ling H.Q."/>
            <person name="Zhao S."/>
            <person name="Liu D."/>
            <person name="Wang J."/>
            <person name="Sun H."/>
            <person name="Zhang C."/>
            <person name="Fan H."/>
            <person name="Li D."/>
            <person name="Dong L."/>
            <person name="Tao Y."/>
            <person name="Gao C."/>
            <person name="Wu H."/>
            <person name="Li Y."/>
            <person name="Cui Y."/>
            <person name="Guo X."/>
            <person name="Zheng S."/>
            <person name="Wang B."/>
            <person name="Yu K."/>
            <person name="Liang Q."/>
            <person name="Yang W."/>
            <person name="Lou X."/>
            <person name="Chen J."/>
            <person name="Feng M."/>
            <person name="Jian J."/>
            <person name="Zhang X."/>
            <person name="Luo G."/>
            <person name="Jiang Y."/>
            <person name="Liu J."/>
            <person name="Wang Z."/>
            <person name="Sha Y."/>
            <person name="Zhang B."/>
            <person name="Wu H."/>
            <person name="Tang D."/>
            <person name="Shen Q."/>
            <person name="Xue P."/>
            <person name="Zou S."/>
            <person name="Wang X."/>
            <person name="Liu X."/>
            <person name="Wang F."/>
            <person name="Yang Y."/>
            <person name="An X."/>
            <person name="Dong Z."/>
            <person name="Zhang K."/>
            <person name="Zhang X."/>
            <person name="Luo M.C."/>
            <person name="Dvorak J."/>
            <person name="Tong Y."/>
            <person name="Wang J."/>
            <person name="Yang H."/>
            <person name="Li Z."/>
            <person name="Wang D."/>
            <person name="Zhang A."/>
            <person name="Wang J."/>
        </authorList>
    </citation>
    <scope>NUCLEOTIDE SEQUENCE</scope>
</reference>
<evidence type="ECO:0000313" key="1">
    <source>
        <dbReference type="EMBL" id="EMS56451.1"/>
    </source>
</evidence>
<protein>
    <submittedName>
        <fullName evidence="1">Uncharacterized protein</fullName>
    </submittedName>
</protein>
<sequence length="150" mass="16383">MARVVASSPRRGFAPAPHPPPPSVRATEDVLRRLGLLSSNLRPPGGGVQGGVGVCVLYRLRWSAGWRMRCWPQCGRQTSLSQPRCSGQLACRVRQNQWHGWLVRLLRQVQLGDKSNTSQMRNGARSAAGPLKQQIVSSLTAAVPPKSEKV</sequence>
<proteinExistence type="predicted"/>
<dbReference type="AlphaFoldDB" id="M7ZA01"/>
<gene>
    <name evidence="1" type="ORF">TRIUR3_32719</name>
</gene>
<organism evidence="1">
    <name type="scientific">Triticum urartu</name>
    <name type="common">Red wild einkorn</name>
    <name type="synonym">Crithodium urartu</name>
    <dbReference type="NCBI Taxonomy" id="4572"/>
    <lineage>
        <taxon>Eukaryota</taxon>
        <taxon>Viridiplantae</taxon>
        <taxon>Streptophyta</taxon>
        <taxon>Embryophyta</taxon>
        <taxon>Tracheophyta</taxon>
        <taxon>Spermatophyta</taxon>
        <taxon>Magnoliopsida</taxon>
        <taxon>Liliopsida</taxon>
        <taxon>Poales</taxon>
        <taxon>Poaceae</taxon>
        <taxon>BOP clade</taxon>
        <taxon>Pooideae</taxon>
        <taxon>Triticodae</taxon>
        <taxon>Triticeae</taxon>
        <taxon>Triticinae</taxon>
        <taxon>Triticum</taxon>
    </lineage>
</organism>
<accession>M7ZA01</accession>
<dbReference type="EMBL" id="KD157531">
    <property type="protein sequence ID" value="EMS56451.1"/>
    <property type="molecule type" value="Genomic_DNA"/>
</dbReference>